<name>A0ACD4NIL3_9HYPH</name>
<keyword evidence="1" id="KW-0378">Hydrolase</keyword>
<keyword evidence="1" id="KW-0269">Exonuclease</keyword>
<proteinExistence type="predicted"/>
<gene>
    <name evidence="1" type="ORF">OXU80_17330</name>
</gene>
<evidence type="ECO:0000313" key="2">
    <source>
        <dbReference type="Proteomes" id="UP001163223"/>
    </source>
</evidence>
<accession>A0ACD4NIL3</accession>
<protein>
    <submittedName>
        <fullName evidence="1">DNA repair exonuclease</fullName>
    </submittedName>
</protein>
<keyword evidence="2" id="KW-1185">Reference proteome</keyword>
<reference evidence="1" key="1">
    <citation type="submission" date="2022-11" db="EMBL/GenBank/DDBJ databases">
        <title>beta-Carotene-producing bacterium, Jeongeuplla avenae sp. nov., alleviates the salt stress of Arabidopsis seedlings.</title>
        <authorList>
            <person name="Jiang L."/>
            <person name="Lee J."/>
        </authorList>
    </citation>
    <scope>NUCLEOTIDE SEQUENCE</scope>
    <source>
        <strain evidence="1">DY_R2A_6</strain>
    </source>
</reference>
<dbReference type="Proteomes" id="UP001163223">
    <property type="component" value="Chromosome"/>
</dbReference>
<evidence type="ECO:0000313" key="1">
    <source>
        <dbReference type="EMBL" id="WAJ26627.1"/>
    </source>
</evidence>
<organism evidence="1 2">
    <name type="scientific">Antarcticirhabdus aurantiaca</name>
    <dbReference type="NCBI Taxonomy" id="2606717"/>
    <lineage>
        <taxon>Bacteria</taxon>
        <taxon>Pseudomonadati</taxon>
        <taxon>Pseudomonadota</taxon>
        <taxon>Alphaproteobacteria</taxon>
        <taxon>Hyphomicrobiales</taxon>
        <taxon>Aurantimonadaceae</taxon>
        <taxon>Antarcticirhabdus</taxon>
    </lineage>
</organism>
<keyword evidence="1" id="KW-0540">Nuclease</keyword>
<dbReference type="EMBL" id="CP113520">
    <property type="protein sequence ID" value="WAJ26627.1"/>
    <property type="molecule type" value="Genomic_DNA"/>
</dbReference>
<sequence length="374" mass="40497">MAFRFLHTADWQIGKPFGGFEAEKRGVMREARIETVARIAALAESRRCEAVLVAGDAFDDNTVADRDVRRTLDAMAGFSGPWIMLPGNHDALASVSVWSRLARLGAGERVRVADRAEPILLGGGRAAILPAPLKRRFEAADLTAWFDAAETPAGAVRVGLAHGAVANRLPAAADGNNPIADDRAERARLDYLALGDWHGFVEIAPRTVYSGTPEPDRYPANAPGHVALVEIEAPGLAPRIERVPVARFDWRIVRAELFGDAGEVDAALAAVAEPNRAIVQLVLTGALPLRERARLDGILAAWEARLFDLRVEDGDLQDEPDAEDLDAIEVGGFVRTAVDRLRARALDPADPERDTAALALRMLYVEHRRAKAGD</sequence>